<keyword evidence="5" id="KW-1185">Reference proteome</keyword>
<proteinExistence type="inferred from homology"/>
<dbReference type="Pfam" id="PF01251">
    <property type="entry name" value="Ribosomal_S7e"/>
    <property type="match status" value="1"/>
</dbReference>
<dbReference type="GO" id="GO:0006412">
    <property type="term" value="P:translation"/>
    <property type="evidence" value="ECO:0007669"/>
    <property type="project" value="InterPro"/>
</dbReference>
<sequence>MSAQNKLAKVGKDKEPTELELQVAQALFDLENNSTELKKDLRPIQINAVRE</sequence>
<dbReference type="EMBL" id="JANBPY010003604">
    <property type="protein sequence ID" value="KAJ1950933.1"/>
    <property type="molecule type" value="Genomic_DNA"/>
</dbReference>
<evidence type="ECO:0000256" key="1">
    <source>
        <dbReference type="ARBA" id="ARBA00007820"/>
    </source>
</evidence>
<accession>A0A9W8DYI8</accession>
<dbReference type="OrthoDB" id="1724687at2759"/>
<comment type="similarity">
    <text evidence="1">Belongs to the eukaryotic ribosomal protein eS7 family.</text>
</comment>
<dbReference type="GO" id="GO:0005840">
    <property type="term" value="C:ribosome"/>
    <property type="evidence" value="ECO:0007669"/>
    <property type="project" value="UniProtKB-KW"/>
</dbReference>
<keyword evidence="2 4" id="KW-0689">Ribosomal protein</keyword>
<dbReference type="Proteomes" id="UP001150925">
    <property type="component" value="Unassembled WGS sequence"/>
</dbReference>
<reference evidence="4" key="1">
    <citation type="submission" date="2022-07" db="EMBL/GenBank/DDBJ databases">
        <title>Phylogenomic reconstructions and comparative analyses of Kickxellomycotina fungi.</title>
        <authorList>
            <person name="Reynolds N.K."/>
            <person name="Stajich J.E."/>
            <person name="Barry K."/>
            <person name="Grigoriev I.V."/>
            <person name="Crous P."/>
            <person name="Smith M.E."/>
        </authorList>
    </citation>
    <scope>NUCLEOTIDE SEQUENCE</scope>
    <source>
        <strain evidence="4">RSA 1196</strain>
    </source>
</reference>
<dbReference type="InterPro" id="IPR000554">
    <property type="entry name" value="Ribosomal_eS7"/>
</dbReference>
<evidence type="ECO:0000256" key="2">
    <source>
        <dbReference type="ARBA" id="ARBA00022980"/>
    </source>
</evidence>
<organism evidence="4 5">
    <name type="scientific">Dispira parvispora</name>
    <dbReference type="NCBI Taxonomy" id="1520584"/>
    <lineage>
        <taxon>Eukaryota</taxon>
        <taxon>Fungi</taxon>
        <taxon>Fungi incertae sedis</taxon>
        <taxon>Zoopagomycota</taxon>
        <taxon>Kickxellomycotina</taxon>
        <taxon>Dimargaritomycetes</taxon>
        <taxon>Dimargaritales</taxon>
        <taxon>Dimargaritaceae</taxon>
        <taxon>Dispira</taxon>
    </lineage>
</organism>
<feature type="non-terminal residue" evidence="4">
    <location>
        <position position="51"/>
    </location>
</feature>
<evidence type="ECO:0000313" key="4">
    <source>
        <dbReference type="EMBL" id="KAJ1950933.1"/>
    </source>
</evidence>
<dbReference type="GO" id="GO:0003735">
    <property type="term" value="F:structural constituent of ribosome"/>
    <property type="evidence" value="ECO:0007669"/>
    <property type="project" value="InterPro"/>
</dbReference>
<gene>
    <name evidence="4" type="primary">RPS7C</name>
    <name evidence="4" type="ORF">IWQ62_006487</name>
</gene>
<evidence type="ECO:0000313" key="5">
    <source>
        <dbReference type="Proteomes" id="UP001150925"/>
    </source>
</evidence>
<keyword evidence="3" id="KW-0687">Ribonucleoprotein</keyword>
<protein>
    <submittedName>
        <fullName evidence="4">40S ribosomal protein S7-3</fullName>
    </submittedName>
</protein>
<dbReference type="GO" id="GO:1990904">
    <property type="term" value="C:ribonucleoprotein complex"/>
    <property type="evidence" value="ECO:0007669"/>
    <property type="project" value="UniProtKB-KW"/>
</dbReference>
<name>A0A9W8DYI8_9FUNG</name>
<dbReference type="AlphaFoldDB" id="A0A9W8DYI8"/>
<evidence type="ECO:0000256" key="3">
    <source>
        <dbReference type="ARBA" id="ARBA00023274"/>
    </source>
</evidence>
<comment type="caution">
    <text evidence="4">The sequence shown here is derived from an EMBL/GenBank/DDBJ whole genome shotgun (WGS) entry which is preliminary data.</text>
</comment>